<gene>
    <name evidence="2" type="ORF">ACHKAR_11555</name>
</gene>
<protein>
    <submittedName>
        <fullName evidence="2">DinB family protein</fullName>
    </submittedName>
</protein>
<accession>A0ABW7NC68</accession>
<feature type="domain" description="DinB-like" evidence="1">
    <location>
        <begin position="19"/>
        <end position="168"/>
    </location>
</feature>
<dbReference type="InterPro" id="IPR024775">
    <property type="entry name" value="DinB-like"/>
</dbReference>
<evidence type="ECO:0000313" key="2">
    <source>
        <dbReference type="EMBL" id="MFH6984079.1"/>
    </source>
</evidence>
<dbReference type="SUPFAM" id="SSF109854">
    <property type="entry name" value="DinB/YfiT-like putative metalloenzymes"/>
    <property type="match status" value="1"/>
</dbReference>
<keyword evidence="3" id="KW-1185">Reference proteome</keyword>
<dbReference type="RefSeq" id="WP_395417504.1">
    <property type="nucleotide sequence ID" value="NZ_JBIPKE010000017.1"/>
</dbReference>
<organism evidence="2 3">
    <name type="scientific">Marinoscillum luteum</name>
    <dbReference type="NCBI Taxonomy" id="861051"/>
    <lineage>
        <taxon>Bacteria</taxon>
        <taxon>Pseudomonadati</taxon>
        <taxon>Bacteroidota</taxon>
        <taxon>Cytophagia</taxon>
        <taxon>Cytophagales</taxon>
        <taxon>Reichenbachiellaceae</taxon>
        <taxon>Marinoscillum</taxon>
    </lineage>
</organism>
<dbReference type="EMBL" id="JBIPKE010000017">
    <property type="protein sequence ID" value="MFH6984079.1"/>
    <property type="molecule type" value="Genomic_DNA"/>
</dbReference>
<dbReference type="Gene3D" id="1.20.120.450">
    <property type="entry name" value="dinb family like domain"/>
    <property type="match status" value="1"/>
</dbReference>
<sequence length="176" mass="20488">MNRKIQVHYDRLQAGKESLFRQLQPCSEDQLRWKPTGNQWSVLQVLDHLHFAESGSLNYCKKKLLAGDQMPGASLFNSVRMEVYDIILYSRIKIKAPAVVISPSNERNLEEMKSLFDQTSDDLKAFLDEYPDEFLNKGIYKHPMAGRITLPAMVKFFNAHLIHHRHQINRLLHQQA</sequence>
<dbReference type="Proteomes" id="UP001610063">
    <property type="component" value="Unassembled WGS sequence"/>
</dbReference>
<dbReference type="Pfam" id="PF12867">
    <property type="entry name" value="DinB_2"/>
    <property type="match status" value="1"/>
</dbReference>
<dbReference type="InterPro" id="IPR034660">
    <property type="entry name" value="DinB/YfiT-like"/>
</dbReference>
<name>A0ABW7NC68_9BACT</name>
<comment type="caution">
    <text evidence="2">The sequence shown here is derived from an EMBL/GenBank/DDBJ whole genome shotgun (WGS) entry which is preliminary data.</text>
</comment>
<evidence type="ECO:0000313" key="3">
    <source>
        <dbReference type="Proteomes" id="UP001610063"/>
    </source>
</evidence>
<reference evidence="2 3" key="1">
    <citation type="journal article" date="2013" name="Int. J. Syst. Evol. Microbiol.">
        <title>Marinoscillum luteum sp. nov., isolated from marine sediment.</title>
        <authorList>
            <person name="Cha I.T."/>
            <person name="Park S.J."/>
            <person name="Kim S.J."/>
            <person name="Kim J.G."/>
            <person name="Jung M.Y."/>
            <person name="Shin K.S."/>
            <person name="Kwon K.K."/>
            <person name="Yang S.H."/>
            <person name="Seo Y.S."/>
            <person name="Rhee S.K."/>
        </authorList>
    </citation>
    <scope>NUCLEOTIDE SEQUENCE [LARGE SCALE GENOMIC DNA]</scope>
    <source>
        <strain evidence="2 3">KCTC 23939</strain>
    </source>
</reference>
<evidence type="ECO:0000259" key="1">
    <source>
        <dbReference type="Pfam" id="PF12867"/>
    </source>
</evidence>
<proteinExistence type="predicted"/>